<proteinExistence type="inferred from homology"/>
<dbReference type="PANTHER" id="PTHR45922">
    <property type="entry name" value="CLEAVAGE AND POLYADENYLATION SPECIFICITY FACTOR SUBUNIT 2"/>
    <property type="match status" value="1"/>
</dbReference>
<dbReference type="GO" id="GO:0003723">
    <property type="term" value="F:RNA binding"/>
    <property type="evidence" value="ECO:0007669"/>
    <property type="project" value="UniProtKB-KW"/>
</dbReference>
<dbReference type="Proteomes" id="UP000681722">
    <property type="component" value="Unassembled WGS sequence"/>
</dbReference>
<dbReference type="Proteomes" id="UP000663829">
    <property type="component" value="Unassembled WGS sequence"/>
</dbReference>
<keyword evidence="5 6" id="KW-0539">Nucleus</keyword>
<dbReference type="InterPro" id="IPR001279">
    <property type="entry name" value="Metallo-B-lactamas"/>
</dbReference>
<keyword evidence="3 6" id="KW-0507">mRNA processing</keyword>
<feature type="region of interest" description="Disordered" evidence="7">
    <location>
        <begin position="397"/>
        <end position="473"/>
    </location>
</feature>
<dbReference type="Pfam" id="PF16661">
    <property type="entry name" value="Lactamase_B_6"/>
    <property type="match status" value="1"/>
</dbReference>
<feature type="compositionally biased region" description="Polar residues" evidence="7">
    <location>
        <begin position="403"/>
        <end position="422"/>
    </location>
</feature>
<evidence type="ECO:0000256" key="1">
    <source>
        <dbReference type="ARBA" id="ARBA00004123"/>
    </source>
</evidence>
<dbReference type="EMBL" id="CAJOBC010000104">
    <property type="protein sequence ID" value="CAF3537348.1"/>
    <property type="molecule type" value="Genomic_DNA"/>
</dbReference>
<keyword evidence="11" id="KW-1185">Reference proteome</keyword>
<reference evidence="9" key="1">
    <citation type="submission" date="2021-02" db="EMBL/GenBank/DDBJ databases">
        <authorList>
            <person name="Nowell W R."/>
        </authorList>
    </citation>
    <scope>NUCLEOTIDE SEQUENCE</scope>
</reference>
<evidence type="ECO:0000256" key="6">
    <source>
        <dbReference type="RuleBase" id="RU365006"/>
    </source>
</evidence>
<protein>
    <recommendedName>
        <fullName evidence="6">Cleavage and polyadenylation specificity factor subunit 2</fullName>
    </recommendedName>
    <alternativeName>
        <fullName evidence="6">Cleavage and polyadenylation specificity factor 100 kDa subunit</fullName>
    </alternativeName>
</protein>
<evidence type="ECO:0000256" key="4">
    <source>
        <dbReference type="ARBA" id="ARBA00022884"/>
    </source>
</evidence>
<dbReference type="Gene3D" id="3.60.15.10">
    <property type="entry name" value="Ribonuclease Z/Hydroxyacylglutathione hydrolase-like"/>
    <property type="match status" value="1"/>
</dbReference>
<dbReference type="GO" id="GO:0006398">
    <property type="term" value="P:mRNA 3'-end processing by stem-loop binding and cleavage"/>
    <property type="evidence" value="ECO:0007669"/>
    <property type="project" value="InterPro"/>
</dbReference>
<dbReference type="CDD" id="cd16293">
    <property type="entry name" value="CPSF2-like_MBL-fold"/>
    <property type="match status" value="1"/>
</dbReference>
<evidence type="ECO:0000256" key="7">
    <source>
        <dbReference type="SAM" id="MobiDB-lite"/>
    </source>
</evidence>
<name>A0A813PX45_9BILA</name>
<evidence type="ECO:0000313" key="11">
    <source>
        <dbReference type="Proteomes" id="UP000663829"/>
    </source>
</evidence>
<comment type="caution">
    <text evidence="9">The sequence shown here is derived from an EMBL/GenBank/DDBJ whole genome shotgun (WGS) entry which is preliminary data.</text>
</comment>
<dbReference type="OrthoDB" id="64353at2759"/>
<feature type="domain" description="Beta-Casp" evidence="8">
    <location>
        <begin position="242"/>
        <end position="367"/>
    </location>
</feature>
<gene>
    <name evidence="9" type="ORF">GPM918_LOCUS1162</name>
    <name evidence="10" type="ORF">SRO942_LOCUS1162</name>
</gene>
<dbReference type="FunFam" id="3.60.15.10:FF:000008">
    <property type="entry name" value="Cleavage and polyadenylation specificity factor subunit 2"/>
    <property type="match status" value="1"/>
</dbReference>
<organism evidence="9 11">
    <name type="scientific">Didymodactylos carnosus</name>
    <dbReference type="NCBI Taxonomy" id="1234261"/>
    <lineage>
        <taxon>Eukaryota</taxon>
        <taxon>Metazoa</taxon>
        <taxon>Spiralia</taxon>
        <taxon>Gnathifera</taxon>
        <taxon>Rotifera</taxon>
        <taxon>Eurotatoria</taxon>
        <taxon>Bdelloidea</taxon>
        <taxon>Philodinida</taxon>
        <taxon>Philodinidae</taxon>
        <taxon>Didymodactylos</taxon>
    </lineage>
</organism>
<dbReference type="InterPro" id="IPR035639">
    <property type="entry name" value="CPSF2_MBL"/>
</dbReference>
<dbReference type="InterPro" id="IPR022712">
    <property type="entry name" value="Beta_Casp"/>
</dbReference>
<dbReference type="InterPro" id="IPR036866">
    <property type="entry name" value="RibonucZ/Hydroxyglut_hydro"/>
</dbReference>
<feature type="region of interest" description="Disordered" evidence="7">
    <location>
        <begin position="554"/>
        <end position="576"/>
    </location>
</feature>
<dbReference type="GO" id="GO:0005847">
    <property type="term" value="C:mRNA cleavage and polyadenylation specificity factor complex"/>
    <property type="evidence" value="ECO:0007669"/>
    <property type="project" value="InterPro"/>
</dbReference>
<evidence type="ECO:0000313" key="9">
    <source>
        <dbReference type="EMBL" id="CAF0756903.1"/>
    </source>
</evidence>
<dbReference type="SMART" id="SM01027">
    <property type="entry name" value="Beta-Casp"/>
    <property type="match status" value="1"/>
</dbReference>
<evidence type="ECO:0000256" key="2">
    <source>
        <dbReference type="ARBA" id="ARBA00010624"/>
    </source>
</evidence>
<dbReference type="EMBL" id="CAJNOQ010000104">
    <property type="protein sequence ID" value="CAF0756903.1"/>
    <property type="molecule type" value="Genomic_DNA"/>
</dbReference>
<dbReference type="Pfam" id="PF07521">
    <property type="entry name" value="RMMBL"/>
    <property type="match status" value="1"/>
</dbReference>
<dbReference type="Pfam" id="PF13299">
    <property type="entry name" value="CPSF100_C"/>
    <property type="match status" value="1"/>
</dbReference>
<comment type="similarity">
    <text evidence="2 6">Belongs to the metallo-beta-lactamase superfamily. RNA-metabolizing metallo-beta-lactamase-like family. CPSF2/YSH1 subfamily.</text>
</comment>
<dbReference type="InterPro" id="IPR011108">
    <property type="entry name" value="RMMBL"/>
</dbReference>
<feature type="compositionally biased region" description="Acidic residues" evidence="7">
    <location>
        <begin position="438"/>
        <end position="456"/>
    </location>
</feature>
<evidence type="ECO:0000259" key="8">
    <source>
        <dbReference type="SMART" id="SM01027"/>
    </source>
</evidence>
<evidence type="ECO:0000313" key="10">
    <source>
        <dbReference type="EMBL" id="CAF3537348.1"/>
    </source>
</evidence>
<dbReference type="AlphaFoldDB" id="A0A813PX45"/>
<dbReference type="PANTHER" id="PTHR45922:SF1">
    <property type="entry name" value="CLEAVAGE AND POLYADENYLATION SPECIFICITY FACTOR SUBUNIT 2"/>
    <property type="match status" value="1"/>
</dbReference>
<comment type="subcellular location">
    <subcellularLocation>
        <location evidence="1 6">Nucleus</location>
    </subcellularLocation>
</comment>
<evidence type="ECO:0000256" key="5">
    <source>
        <dbReference type="ARBA" id="ARBA00023242"/>
    </source>
</evidence>
<keyword evidence="4 6" id="KW-0694">RNA-binding</keyword>
<evidence type="ECO:0000256" key="3">
    <source>
        <dbReference type="ARBA" id="ARBA00022664"/>
    </source>
</evidence>
<dbReference type="SUPFAM" id="SSF56281">
    <property type="entry name" value="Metallo-hydrolase/oxidoreductase"/>
    <property type="match status" value="1"/>
</dbReference>
<sequence length="847" mass="96583">MASILKLQVISGAYNEGPLAYLLQTDDYRFLLDCGWDENFSQEIIDEYKRHIKSIDAVLITYPDLYHLGALPYLVGHCGLKCPIYATVPVYKMGQMFMYDLHQSRLNNEDFNLFTLDHIDAAFDQFITLKYDQSVALEGNGNGLVITPLPAGHMIGGTIWKITKEGEEEIVYAVDYNHKKERHLNSSNMAKINRPTLLITDALNTISQGQRKTKDALLLTTILETMRRDGNVLICVDTAGRVLELALLLEQLWRNEASGLFAYSLALLNNFSFQVIEFARSQVEWMSDKIQRQFEELRANPFNLRFVKLCHSLSDLSKVPAPKVVLASQPDLECGFARDLFIDWCQNEKNSIILTTRTSVGTLARELIDNPDLKTIEVEVRRKVRLEGVELEEHLQRQRELNSQKSGDSTLNNLTLKKQLSNSKKRAIKNRTSIDQMEISDDENEDDENLDDEDDEENRKMIDTGTVSTPTVPLSGLILTNTDEQTPQPQTPLIITNPMQKEQQQRGSNTQAIFAPKRKNFPMFPYKEEKFVCDDYGEIVSVDDYMIVDVKHPIPNETNYGDSDERRGDASTTNNDQFADITNEQYITGPIKVQQHQLNDHPHHLSTQQQHVPYKTVCEKRKLELNSKILYVDFEARSDRESIEKLLNSIKPKNLILIHGTQECVEQLEKYCLTKQIVQGRIFSPRVKEIVDATTERNLYQIKLKDSLLSSITFSKTRDVDIAWVDGMITNAANQQTTTATSAATTVTNIGQSNAEWYLNPLPRDMKEHMIPHSSVFVNEPKLLHLKMILIQQYGLRAEFVGGVLTCEDSVAIKRVEGGSGQIILEGLLSDTYYKVRRILYDQYAIL</sequence>
<dbReference type="Pfam" id="PF10996">
    <property type="entry name" value="Beta-Casp"/>
    <property type="match status" value="1"/>
</dbReference>
<dbReference type="InterPro" id="IPR027075">
    <property type="entry name" value="CPSF2"/>
</dbReference>
<accession>A0A813PX45</accession>
<dbReference type="InterPro" id="IPR025069">
    <property type="entry name" value="Cpsf2_C"/>
</dbReference>